<sequence length="86" mass="10329">MSSQRNTHWCYQCSRPVQLQSGNLVCPYCDGGFVQELNEVRSNNFRDVEELSQHFRTLEEIEILRIDLWNLFQVLDLKLWMHLMLL</sequence>
<reference evidence="10" key="1">
    <citation type="journal article" date="2014" name="Science">
        <title>The coffee genome provides insight into the convergent evolution of caffeine biosynthesis.</title>
        <authorList>
            <person name="Denoeud F."/>
            <person name="Carretero-Paulet L."/>
            <person name="Dereeper A."/>
            <person name="Droc G."/>
            <person name="Guyot R."/>
            <person name="Pietrella M."/>
            <person name="Zheng C."/>
            <person name="Alberti A."/>
            <person name="Anthony F."/>
            <person name="Aprea G."/>
            <person name="Aury J.M."/>
            <person name="Bento P."/>
            <person name="Bernard M."/>
            <person name="Bocs S."/>
            <person name="Campa C."/>
            <person name="Cenci A."/>
            <person name="Combes M.C."/>
            <person name="Crouzillat D."/>
            <person name="Da Silva C."/>
            <person name="Daddiego L."/>
            <person name="De Bellis F."/>
            <person name="Dussert S."/>
            <person name="Garsmeur O."/>
            <person name="Gayraud T."/>
            <person name="Guignon V."/>
            <person name="Jahn K."/>
            <person name="Jamilloux V."/>
            <person name="Joet T."/>
            <person name="Labadie K."/>
            <person name="Lan T."/>
            <person name="Leclercq J."/>
            <person name="Lepelley M."/>
            <person name="Leroy T."/>
            <person name="Li L.T."/>
            <person name="Librado P."/>
            <person name="Lopez L."/>
            <person name="Munoz A."/>
            <person name="Noel B."/>
            <person name="Pallavicini A."/>
            <person name="Perrotta G."/>
            <person name="Poncet V."/>
            <person name="Pot D."/>
            <person name="Priyono X."/>
            <person name="Rigoreau M."/>
            <person name="Rouard M."/>
            <person name="Rozas J."/>
            <person name="Tranchant-Dubreuil C."/>
            <person name="VanBuren R."/>
            <person name="Zhang Q."/>
            <person name="Andrade A.C."/>
            <person name="Argout X."/>
            <person name="Bertrand B."/>
            <person name="de Kochko A."/>
            <person name="Graziosi G."/>
            <person name="Henry R.J."/>
            <person name="Jayarama X."/>
            <person name="Ming R."/>
            <person name="Nagai C."/>
            <person name="Rounsley S."/>
            <person name="Sankoff D."/>
            <person name="Giuliano G."/>
            <person name="Albert V.A."/>
            <person name="Wincker P."/>
            <person name="Lashermes P."/>
        </authorList>
    </citation>
    <scope>NUCLEOTIDE SEQUENCE [LARGE SCALE GENOMIC DNA]</scope>
    <source>
        <strain evidence="10">cv. DH200-94</strain>
    </source>
</reference>
<dbReference type="GO" id="GO:0061630">
    <property type="term" value="F:ubiquitin protein ligase activity"/>
    <property type="evidence" value="ECO:0007669"/>
    <property type="project" value="UniProtKB-EC"/>
</dbReference>
<gene>
    <name evidence="9" type="ORF">GSCOC_T00030134001</name>
</gene>
<comment type="catalytic activity">
    <reaction evidence="1">
        <text>S-ubiquitinyl-[E2 ubiquitin-conjugating enzyme]-L-cysteine + [acceptor protein]-L-lysine = [E2 ubiquitin-conjugating enzyme]-L-cysteine + N(6)-ubiquitinyl-[acceptor protein]-L-lysine.</text>
        <dbReference type="EC" id="2.3.2.27"/>
    </reaction>
</comment>
<evidence type="ECO:0000256" key="3">
    <source>
        <dbReference type="ARBA" id="ARBA00022679"/>
    </source>
</evidence>
<dbReference type="PhylomeDB" id="A0A068UMH2"/>
<dbReference type="EMBL" id="HG739124">
    <property type="protein sequence ID" value="CDP09700.1"/>
    <property type="molecule type" value="Genomic_DNA"/>
</dbReference>
<proteinExistence type="predicted"/>
<dbReference type="Pfam" id="PF14369">
    <property type="entry name" value="Zn_ribbon_19"/>
    <property type="match status" value="1"/>
</dbReference>
<name>A0A068UMH2_COFCA</name>
<dbReference type="EC" id="2.3.2.27" evidence="2"/>
<keyword evidence="7" id="KW-0862">Zinc</keyword>
<evidence type="ECO:0000256" key="2">
    <source>
        <dbReference type="ARBA" id="ARBA00012483"/>
    </source>
</evidence>
<dbReference type="Proteomes" id="UP000295252">
    <property type="component" value="Chromosome I"/>
</dbReference>
<dbReference type="Gramene" id="CDP09700">
    <property type="protein sequence ID" value="CDP09700"/>
    <property type="gene ID" value="GSCOC_T00030134001"/>
</dbReference>
<accession>A0A068UMH2</accession>
<feature type="domain" description="E3 ubiquitin-protein ligase RNF126-like zinc-ribbon" evidence="8">
    <location>
        <begin position="6"/>
        <end position="37"/>
    </location>
</feature>
<dbReference type="InterPro" id="IPR039525">
    <property type="entry name" value="RNF126-like_zinc-ribbon"/>
</dbReference>
<keyword evidence="4" id="KW-0479">Metal-binding</keyword>
<dbReference type="GO" id="GO:0008270">
    <property type="term" value="F:zinc ion binding"/>
    <property type="evidence" value="ECO:0007669"/>
    <property type="project" value="UniProtKB-KW"/>
</dbReference>
<keyword evidence="5" id="KW-0863">Zinc-finger</keyword>
<dbReference type="STRING" id="49390.A0A068UMH2"/>
<dbReference type="InParanoid" id="A0A068UMH2"/>
<dbReference type="AlphaFoldDB" id="A0A068UMH2"/>
<evidence type="ECO:0000256" key="4">
    <source>
        <dbReference type="ARBA" id="ARBA00022723"/>
    </source>
</evidence>
<evidence type="ECO:0000256" key="6">
    <source>
        <dbReference type="ARBA" id="ARBA00022786"/>
    </source>
</evidence>
<keyword evidence="6" id="KW-0833">Ubl conjugation pathway</keyword>
<evidence type="ECO:0000313" key="9">
    <source>
        <dbReference type="EMBL" id="CDP09700.1"/>
    </source>
</evidence>
<keyword evidence="10" id="KW-1185">Reference proteome</keyword>
<evidence type="ECO:0000256" key="5">
    <source>
        <dbReference type="ARBA" id="ARBA00022771"/>
    </source>
</evidence>
<organism evidence="9 10">
    <name type="scientific">Coffea canephora</name>
    <name type="common">Robusta coffee</name>
    <dbReference type="NCBI Taxonomy" id="49390"/>
    <lineage>
        <taxon>Eukaryota</taxon>
        <taxon>Viridiplantae</taxon>
        <taxon>Streptophyta</taxon>
        <taxon>Embryophyta</taxon>
        <taxon>Tracheophyta</taxon>
        <taxon>Spermatophyta</taxon>
        <taxon>Magnoliopsida</taxon>
        <taxon>eudicotyledons</taxon>
        <taxon>Gunneridae</taxon>
        <taxon>Pentapetalae</taxon>
        <taxon>asterids</taxon>
        <taxon>lamiids</taxon>
        <taxon>Gentianales</taxon>
        <taxon>Rubiaceae</taxon>
        <taxon>Ixoroideae</taxon>
        <taxon>Gardenieae complex</taxon>
        <taxon>Bertiereae - Coffeeae clade</taxon>
        <taxon>Coffeeae</taxon>
        <taxon>Coffea</taxon>
    </lineage>
</organism>
<protein>
    <recommendedName>
        <fullName evidence="2">RING-type E3 ubiquitin transferase</fullName>
        <ecNumber evidence="2">2.3.2.27</ecNumber>
    </recommendedName>
</protein>
<evidence type="ECO:0000256" key="1">
    <source>
        <dbReference type="ARBA" id="ARBA00000900"/>
    </source>
</evidence>
<keyword evidence="3" id="KW-0808">Transferase</keyword>
<evidence type="ECO:0000256" key="7">
    <source>
        <dbReference type="ARBA" id="ARBA00022833"/>
    </source>
</evidence>
<evidence type="ECO:0000259" key="8">
    <source>
        <dbReference type="Pfam" id="PF14369"/>
    </source>
</evidence>
<evidence type="ECO:0000313" key="10">
    <source>
        <dbReference type="Proteomes" id="UP000295252"/>
    </source>
</evidence>